<dbReference type="OrthoDB" id="43695at2157"/>
<dbReference type="EMBL" id="LT549890">
    <property type="protein sequence ID" value="SAI84842.1"/>
    <property type="molecule type" value="Genomic_DNA"/>
</dbReference>
<dbReference type="InterPro" id="IPR001109">
    <property type="entry name" value="Hydrogenase_HupF/HypC"/>
</dbReference>
<evidence type="ECO:0000313" key="2">
    <source>
        <dbReference type="EMBL" id="SAI84842.1"/>
    </source>
</evidence>
<reference evidence="3" key="1">
    <citation type="submission" date="2016-04" db="EMBL/GenBank/DDBJ databases">
        <authorList>
            <person name="Shah S.A."/>
            <person name="Garrett R.A."/>
        </authorList>
    </citation>
    <scope>NUCLEOTIDE SEQUENCE [LARGE SCALE GENOMIC DNA]</scope>
    <source>
        <strain evidence="3">ATCC 35091 / DSM 1616 / JCM 8930 / NBRC 15331 / P1</strain>
    </source>
</reference>
<evidence type="ECO:0000313" key="3">
    <source>
        <dbReference type="Proteomes" id="UP000076770"/>
    </source>
</evidence>
<sequence length="82" mass="9110">MCISLPAKVVQINGIVAFVDYGNGLVEPVINNVDDVKEGDYVVVSYGMIVSKISNEEYIEMLNYEKEMRSLLENSLSSAFSK</sequence>
<name>A0A157T0F1_SACSO</name>
<comment type="similarity">
    <text evidence="1">Belongs to the HupF/HypC family.</text>
</comment>
<organism evidence="2 3">
    <name type="scientific">Saccharolobus solfataricus</name>
    <name type="common">Sulfolobus solfataricus</name>
    <dbReference type="NCBI Taxonomy" id="2287"/>
    <lineage>
        <taxon>Archaea</taxon>
        <taxon>Thermoproteota</taxon>
        <taxon>Thermoprotei</taxon>
        <taxon>Sulfolobales</taxon>
        <taxon>Sulfolobaceae</taxon>
        <taxon>Saccharolobus</taxon>
    </lineage>
</organism>
<dbReference type="Pfam" id="PF01455">
    <property type="entry name" value="HupF_HypC"/>
    <property type="match status" value="1"/>
</dbReference>
<dbReference type="GeneID" id="27427557"/>
<gene>
    <name evidence="2" type="ORF">SSOP1_1288</name>
</gene>
<dbReference type="SUPFAM" id="SSF159127">
    <property type="entry name" value="HupF/HypC-like"/>
    <property type="match status" value="1"/>
</dbReference>
<dbReference type="RefSeq" id="WP_063492758.1">
    <property type="nucleotide sequence ID" value="NZ_LT549890.1"/>
</dbReference>
<accession>A0A157T0F1</accession>
<proteinExistence type="inferred from homology"/>
<dbReference type="AlphaFoldDB" id="A0A157T0F1"/>
<dbReference type="PATRIC" id="fig|2287.9.peg.1306"/>
<dbReference type="Proteomes" id="UP000076770">
    <property type="component" value="Chromosome i"/>
</dbReference>
<dbReference type="Gene3D" id="2.30.30.140">
    <property type="match status" value="1"/>
</dbReference>
<evidence type="ECO:0000256" key="1">
    <source>
        <dbReference type="ARBA" id="ARBA00006018"/>
    </source>
</evidence>
<protein>
    <submittedName>
        <fullName evidence="2">Hydrogenase maturation factor</fullName>
    </submittedName>
</protein>